<accession>A0A6I0F006</accession>
<proteinExistence type="predicted"/>
<dbReference type="Pfam" id="PF04773">
    <property type="entry name" value="FecR"/>
    <property type="match status" value="1"/>
</dbReference>
<dbReference type="RefSeq" id="WP_151617702.1">
    <property type="nucleotide sequence ID" value="NZ_WBXO01000001.1"/>
</dbReference>
<dbReference type="InterPro" id="IPR006860">
    <property type="entry name" value="FecR"/>
</dbReference>
<reference evidence="2 3" key="1">
    <citation type="submission" date="2019-10" db="EMBL/GenBank/DDBJ databases">
        <title>Whole-genome sequence of the extremophile Heliorestis acidaminivorans DSM 24790.</title>
        <authorList>
            <person name="Kyndt J.A."/>
            <person name="Meyer T.E."/>
        </authorList>
    </citation>
    <scope>NUCLEOTIDE SEQUENCE [LARGE SCALE GENOMIC DNA]</scope>
    <source>
        <strain evidence="2 3">DSM 24790</strain>
    </source>
</reference>
<protein>
    <submittedName>
        <fullName evidence="2">FecR domain-containing protein</fullName>
    </submittedName>
</protein>
<sequence length="198" mass="21596">MPAKQGMTLQSGDRIITNKDGLAELSFLNGSVSRIAPNSQIEISQLSSTATRDITILHTNRGEVWSKVPESTKQYFRFEVNTPSAVAGVRGTGFMVRVGDLGDTSVRVYEGIVGLSGRSDQDPPPQPDPLNVMDVDDWEKDNLVEDIPVAYIEVEVETKIILATQLEERLPQTRVELVLLESARPNPTAGASATAGRY</sequence>
<evidence type="ECO:0000313" key="3">
    <source>
        <dbReference type="Proteomes" id="UP000468766"/>
    </source>
</evidence>
<evidence type="ECO:0000259" key="1">
    <source>
        <dbReference type="Pfam" id="PF04773"/>
    </source>
</evidence>
<evidence type="ECO:0000313" key="2">
    <source>
        <dbReference type="EMBL" id="KAB2954256.1"/>
    </source>
</evidence>
<feature type="domain" description="FecR protein" evidence="1">
    <location>
        <begin position="13"/>
        <end position="113"/>
    </location>
</feature>
<name>A0A6I0F006_9FIRM</name>
<dbReference type="EMBL" id="WBXO01000001">
    <property type="protein sequence ID" value="KAB2954256.1"/>
    <property type="molecule type" value="Genomic_DNA"/>
</dbReference>
<dbReference type="PANTHER" id="PTHR38731">
    <property type="entry name" value="LIPL45-RELATED LIPOPROTEIN-RELATED"/>
    <property type="match status" value="1"/>
</dbReference>
<keyword evidence="3" id="KW-1185">Reference proteome</keyword>
<dbReference type="Proteomes" id="UP000468766">
    <property type="component" value="Unassembled WGS sequence"/>
</dbReference>
<comment type="caution">
    <text evidence="2">The sequence shown here is derived from an EMBL/GenBank/DDBJ whole genome shotgun (WGS) entry which is preliminary data.</text>
</comment>
<dbReference type="OrthoDB" id="2888245at2"/>
<dbReference type="Gene3D" id="2.60.120.1440">
    <property type="match status" value="1"/>
</dbReference>
<dbReference type="AlphaFoldDB" id="A0A6I0F006"/>
<organism evidence="2 3">
    <name type="scientific">Heliorestis acidaminivorans</name>
    <dbReference type="NCBI Taxonomy" id="553427"/>
    <lineage>
        <taxon>Bacteria</taxon>
        <taxon>Bacillati</taxon>
        <taxon>Bacillota</taxon>
        <taxon>Clostridia</taxon>
        <taxon>Eubacteriales</taxon>
        <taxon>Heliobacteriaceae</taxon>
        <taxon>Heliorestis</taxon>
    </lineage>
</organism>
<dbReference type="PANTHER" id="PTHR38731:SF1">
    <property type="entry name" value="FECR PROTEIN DOMAIN-CONTAINING PROTEIN"/>
    <property type="match status" value="1"/>
</dbReference>
<gene>
    <name evidence="2" type="ORF">F9B85_00745</name>
</gene>